<dbReference type="AlphaFoldDB" id="A0AAV9GJD1"/>
<evidence type="ECO:0000313" key="2">
    <source>
        <dbReference type="Proteomes" id="UP001321760"/>
    </source>
</evidence>
<protein>
    <submittedName>
        <fullName evidence="1">Uncharacterized protein</fullName>
    </submittedName>
</protein>
<proteinExistence type="predicted"/>
<reference evidence="1" key="2">
    <citation type="submission" date="2023-05" db="EMBL/GenBank/DDBJ databases">
        <authorList>
            <consortium name="Lawrence Berkeley National Laboratory"/>
            <person name="Steindorff A."/>
            <person name="Hensen N."/>
            <person name="Bonometti L."/>
            <person name="Westerberg I."/>
            <person name="Brannstrom I.O."/>
            <person name="Guillou S."/>
            <person name="Cros-Aarteil S."/>
            <person name="Calhoun S."/>
            <person name="Haridas S."/>
            <person name="Kuo A."/>
            <person name="Mondo S."/>
            <person name="Pangilinan J."/>
            <person name="Riley R."/>
            <person name="Labutti K."/>
            <person name="Andreopoulos B."/>
            <person name="Lipzen A."/>
            <person name="Chen C."/>
            <person name="Yanf M."/>
            <person name="Daum C."/>
            <person name="Ng V."/>
            <person name="Clum A."/>
            <person name="Ohm R."/>
            <person name="Martin F."/>
            <person name="Silar P."/>
            <person name="Natvig D."/>
            <person name="Lalanne C."/>
            <person name="Gautier V."/>
            <person name="Ament-Velasquez S.L."/>
            <person name="Kruys A."/>
            <person name="Hutchinson M.I."/>
            <person name="Powell A.J."/>
            <person name="Barry K."/>
            <person name="Miller A.N."/>
            <person name="Grigoriev I.V."/>
            <person name="Debuchy R."/>
            <person name="Gladieux P."/>
            <person name="Thoren M.H."/>
            <person name="Johannesson H."/>
        </authorList>
    </citation>
    <scope>NUCLEOTIDE SEQUENCE</scope>
    <source>
        <strain evidence="1">PSN243</strain>
    </source>
</reference>
<organism evidence="1 2">
    <name type="scientific">Podospora aff. communis PSN243</name>
    <dbReference type="NCBI Taxonomy" id="3040156"/>
    <lineage>
        <taxon>Eukaryota</taxon>
        <taxon>Fungi</taxon>
        <taxon>Dikarya</taxon>
        <taxon>Ascomycota</taxon>
        <taxon>Pezizomycotina</taxon>
        <taxon>Sordariomycetes</taxon>
        <taxon>Sordariomycetidae</taxon>
        <taxon>Sordariales</taxon>
        <taxon>Podosporaceae</taxon>
        <taxon>Podospora</taxon>
    </lineage>
</organism>
<sequence length="404" mass="43502">MAPPMLMRLAALDAPSPASTSQGGVTSSAGIPPTPAAASAELNRLIGLTHPIAPACLNGGQELGEDVVHAAMKLITLHSGGRFMALNPALATSTTTSDFSRGILAVHSVGQPMTIFCPMRAARTMRWILAVVESTSTETRLIDIIDTMGKPMLYLNQITAHVNRLGLPALSSTGVLNLRASSTSHQCQPNGSGAYIIAWAAFLASGRLPTTHLSDRLGCAMWLRAINWMLSPDDEGPEKIVVSGITGSLEIQNVLKTMGQLDQLKLLQALGGIRIDSIHAAEIMDSLSNMAEETMKQYSVVMNNVGEVKAMRQWFELGETLGYTGPTLKGAFEMTVENKVKIAQNSSPEPEAANPLRVFALVDGAKRLRYVRSKIRAEIEKVDGAVKWYWDEVEKKKARQITAS</sequence>
<accession>A0AAV9GJD1</accession>
<evidence type="ECO:0000313" key="1">
    <source>
        <dbReference type="EMBL" id="KAK4448035.1"/>
    </source>
</evidence>
<dbReference type="EMBL" id="MU865945">
    <property type="protein sequence ID" value="KAK4448035.1"/>
    <property type="molecule type" value="Genomic_DNA"/>
</dbReference>
<keyword evidence="2" id="KW-1185">Reference proteome</keyword>
<reference evidence="1" key="1">
    <citation type="journal article" date="2023" name="Mol. Phylogenet. Evol.">
        <title>Genome-scale phylogeny and comparative genomics of the fungal order Sordariales.</title>
        <authorList>
            <person name="Hensen N."/>
            <person name="Bonometti L."/>
            <person name="Westerberg I."/>
            <person name="Brannstrom I.O."/>
            <person name="Guillou S."/>
            <person name="Cros-Aarteil S."/>
            <person name="Calhoun S."/>
            <person name="Haridas S."/>
            <person name="Kuo A."/>
            <person name="Mondo S."/>
            <person name="Pangilinan J."/>
            <person name="Riley R."/>
            <person name="LaButti K."/>
            <person name="Andreopoulos B."/>
            <person name="Lipzen A."/>
            <person name="Chen C."/>
            <person name="Yan M."/>
            <person name="Daum C."/>
            <person name="Ng V."/>
            <person name="Clum A."/>
            <person name="Steindorff A."/>
            <person name="Ohm R.A."/>
            <person name="Martin F."/>
            <person name="Silar P."/>
            <person name="Natvig D.O."/>
            <person name="Lalanne C."/>
            <person name="Gautier V."/>
            <person name="Ament-Velasquez S.L."/>
            <person name="Kruys A."/>
            <person name="Hutchinson M.I."/>
            <person name="Powell A.J."/>
            <person name="Barry K."/>
            <person name="Miller A.N."/>
            <person name="Grigoriev I.V."/>
            <person name="Debuchy R."/>
            <person name="Gladieux P."/>
            <person name="Hiltunen Thoren M."/>
            <person name="Johannesson H."/>
        </authorList>
    </citation>
    <scope>NUCLEOTIDE SEQUENCE</scope>
    <source>
        <strain evidence="1">PSN243</strain>
    </source>
</reference>
<dbReference type="Proteomes" id="UP001321760">
    <property type="component" value="Unassembled WGS sequence"/>
</dbReference>
<name>A0AAV9GJD1_9PEZI</name>
<gene>
    <name evidence="1" type="ORF">QBC34DRAFT_495595</name>
</gene>
<comment type="caution">
    <text evidence="1">The sequence shown here is derived from an EMBL/GenBank/DDBJ whole genome shotgun (WGS) entry which is preliminary data.</text>
</comment>